<keyword evidence="5 7" id="KW-1133">Transmembrane helix</keyword>
<evidence type="ECO:0000256" key="4">
    <source>
        <dbReference type="ARBA" id="ARBA00022692"/>
    </source>
</evidence>
<feature type="transmembrane region" description="Helical" evidence="7">
    <location>
        <begin position="241"/>
        <end position="259"/>
    </location>
</feature>
<evidence type="ECO:0000256" key="7">
    <source>
        <dbReference type="SAM" id="Phobius"/>
    </source>
</evidence>
<dbReference type="Proteomes" id="UP000671995">
    <property type="component" value="Chromosome"/>
</dbReference>
<organism evidence="9 10">
    <name type="scientific">Treponema parvum</name>
    <dbReference type="NCBI Taxonomy" id="138851"/>
    <lineage>
        <taxon>Bacteria</taxon>
        <taxon>Pseudomonadati</taxon>
        <taxon>Spirochaetota</taxon>
        <taxon>Spirochaetia</taxon>
        <taxon>Spirochaetales</taxon>
        <taxon>Treponemataceae</taxon>
        <taxon>Treponema</taxon>
    </lineage>
</organism>
<dbReference type="NCBIfam" id="TIGR00786">
    <property type="entry name" value="dctM"/>
    <property type="match status" value="1"/>
</dbReference>
<keyword evidence="6 7" id="KW-0472">Membrane</keyword>
<dbReference type="PIRSF" id="PIRSF006066">
    <property type="entry name" value="HI0050"/>
    <property type="match status" value="1"/>
</dbReference>
<keyword evidence="2" id="KW-1003">Cell membrane</keyword>
<feature type="transmembrane region" description="Helical" evidence="7">
    <location>
        <begin position="171"/>
        <end position="193"/>
    </location>
</feature>
<keyword evidence="3" id="KW-0997">Cell inner membrane</keyword>
<dbReference type="PANTHER" id="PTHR33362">
    <property type="entry name" value="SIALIC ACID TRAP TRANSPORTER PERMEASE PROTEIN SIAT-RELATED"/>
    <property type="match status" value="1"/>
</dbReference>
<gene>
    <name evidence="9" type="ORF">HRI96_04840</name>
</gene>
<feature type="transmembrane region" description="Helical" evidence="7">
    <location>
        <begin position="271"/>
        <end position="295"/>
    </location>
</feature>
<comment type="subcellular location">
    <subcellularLocation>
        <location evidence="1">Cell inner membrane</location>
        <topology evidence="1">Multi-pass membrane protein</topology>
    </subcellularLocation>
</comment>
<evidence type="ECO:0000256" key="3">
    <source>
        <dbReference type="ARBA" id="ARBA00022519"/>
    </source>
</evidence>
<evidence type="ECO:0000256" key="1">
    <source>
        <dbReference type="ARBA" id="ARBA00004429"/>
    </source>
</evidence>
<feature type="transmembrane region" description="Helical" evidence="7">
    <location>
        <begin position="46"/>
        <end position="66"/>
    </location>
</feature>
<evidence type="ECO:0000313" key="10">
    <source>
        <dbReference type="Proteomes" id="UP000671995"/>
    </source>
</evidence>
<evidence type="ECO:0000256" key="2">
    <source>
        <dbReference type="ARBA" id="ARBA00022475"/>
    </source>
</evidence>
<name>A0A975F024_9SPIR</name>
<evidence type="ECO:0000256" key="5">
    <source>
        <dbReference type="ARBA" id="ARBA00022989"/>
    </source>
</evidence>
<accession>A0A975F024</accession>
<dbReference type="PANTHER" id="PTHR33362:SF2">
    <property type="entry name" value="TRAP TRANSPORTER LARGE PERMEASE PROTEIN"/>
    <property type="match status" value="1"/>
</dbReference>
<evidence type="ECO:0000313" key="9">
    <source>
        <dbReference type="EMBL" id="QTQ11589.1"/>
    </source>
</evidence>
<sequence length="426" mass="45156">MFTVAFIIFFILLLLGVPIAFAMGLGSVIAIFTSSLNINPVLVAHKLFSGVDSFSMMAIPFFMLSGELMERGGISKRIVDLAHSLVGHITGGLGMVDILTSVIFAGISGSAAADTAACGSMLIGPMKKRGYPSGLAAVIQACAGSLGPIIPPSLTMIIYCSLTNTSIGEVFMAGVIPGILIGLSLMFVTYFYARKYKIRSEHRATLKEIGTALRASVLALVMPLIIVGGIVGGVFTATEAGAVACVYAFIVGFFVYRGFTLKDIPQIICKAAGMTGMSLLIVATAAVFSWLVAYVKLPQTIVAFLTSITKSKIIIMMLLVLFLLIVGMFIETLSATIIVAPILFPVMAQYGINPIQFALVMVIVLVYAGVTPPVGGVLYITMGIAEVKMKDVLGFLGPYLIAVLAVIFLTIMIPQLSTFIPNLIWH</sequence>
<feature type="transmembrane region" description="Helical" evidence="7">
    <location>
        <begin position="301"/>
        <end position="326"/>
    </location>
</feature>
<feature type="transmembrane region" description="Helical" evidence="7">
    <location>
        <begin position="392"/>
        <end position="413"/>
    </location>
</feature>
<evidence type="ECO:0000256" key="6">
    <source>
        <dbReference type="ARBA" id="ARBA00023136"/>
    </source>
</evidence>
<feature type="transmembrane region" description="Helical" evidence="7">
    <location>
        <begin position="358"/>
        <end position="380"/>
    </location>
</feature>
<reference evidence="9" key="2">
    <citation type="journal article" date="2021" name="Microbiol. Resour. Announc.">
        <title>Complete Genome Sequences of Three Human Oral Treponema parvum Isolates.</title>
        <authorList>
            <person name="Zeng H."/>
            <person name="Watt R.M."/>
        </authorList>
    </citation>
    <scope>NUCLEOTIDE SEQUENCE</scope>
    <source>
        <strain evidence="9">ATCC 700773</strain>
    </source>
</reference>
<dbReference type="InterPro" id="IPR004681">
    <property type="entry name" value="TRAP_DctM"/>
</dbReference>
<dbReference type="GO" id="GO:0022857">
    <property type="term" value="F:transmembrane transporter activity"/>
    <property type="evidence" value="ECO:0007669"/>
    <property type="project" value="TreeGrafter"/>
</dbReference>
<dbReference type="GO" id="GO:0005886">
    <property type="term" value="C:plasma membrane"/>
    <property type="evidence" value="ECO:0007669"/>
    <property type="project" value="UniProtKB-SubCell"/>
</dbReference>
<dbReference type="AlphaFoldDB" id="A0A975F024"/>
<dbReference type="InterPro" id="IPR010656">
    <property type="entry name" value="DctM"/>
</dbReference>
<dbReference type="Pfam" id="PF06808">
    <property type="entry name" value="DctM"/>
    <property type="match status" value="1"/>
</dbReference>
<feature type="transmembrane region" description="Helical" evidence="7">
    <location>
        <begin position="135"/>
        <end position="159"/>
    </location>
</feature>
<dbReference type="EMBL" id="CP054257">
    <property type="protein sequence ID" value="QTQ11589.1"/>
    <property type="molecule type" value="Genomic_DNA"/>
</dbReference>
<protein>
    <submittedName>
        <fullName evidence="9">TRAP transporter large permease</fullName>
    </submittedName>
</protein>
<feature type="transmembrane region" description="Helical" evidence="7">
    <location>
        <begin position="213"/>
        <end position="235"/>
    </location>
</feature>
<keyword evidence="4 7" id="KW-0812">Transmembrane</keyword>
<dbReference type="RefSeq" id="WP_210118384.1">
    <property type="nucleotide sequence ID" value="NZ_CP054257.1"/>
</dbReference>
<feature type="domain" description="TRAP C4-dicarboxylate transport system permease DctM subunit" evidence="8">
    <location>
        <begin position="6"/>
        <end position="416"/>
    </location>
</feature>
<evidence type="ECO:0000259" key="8">
    <source>
        <dbReference type="Pfam" id="PF06808"/>
    </source>
</evidence>
<reference evidence="9" key="1">
    <citation type="submission" date="2020-05" db="EMBL/GenBank/DDBJ databases">
        <authorList>
            <person name="Zeng H."/>
            <person name="Chan Y.K."/>
            <person name="Watt R.M."/>
        </authorList>
    </citation>
    <scope>NUCLEOTIDE SEQUENCE</scope>
    <source>
        <strain evidence="9">ATCC 700773</strain>
    </source>
</reference>
<proteinExistence type="predicted"/>
<feature type="transmembrane region" description="Helical" evidence="7">
    <location>
        <begin position="333"/>
        <end position="352"/>
    </location>
</feature>